<reference evidence="15" key="1">
    <citation type="submission" date="2016-10" db="EMBL/GenBank/DDBJ databases">
        <authorList>
            <person name="Varghese N."/>
            <person name="Submissions S."/>
        </authorList>
    </citation>
    <scope>NUCLEOTIDE SEQUENCE [LARGE SCALE GENOMIC DNA]</scope>
    <source>
        <strain evidence="15">CGMCC 4.3530</strain>
    </source>
</reference>
<evidence type="ECO:0000256" key="7">
    <source>
        <dbReference type="ARBA" id="ARBA00022840"/>
    </source>
</evidence>
<feature type="domain" description="DUF7134" evidence="13">
    <location>
        <begin position="13"/>
        <end position="156"/>
    </location>
</feature>
<dbReference type="EMBL" id="FNOK01000061">
    <property type="protein sequence ID" value="SDZ34123.1"/>
    <property type="molecule type" value="Genomic_DNA"/>
</dbReference>
<evidence type="ECO:0000256" key="6">
    <source>
        <dbReference type="ARBA" id="ARBA00022777"/>
    </source>
</evidence>
<keyword evidence="15" id="KW-1185">Reference proteome</keyword>
<dbReference type="InterPro" id="IPR050482">
    <property type="entry name" value="Sensor_HK_TwoCompSys"/>
</dbReference>
<dbReference type="Pfam" id="PF02518">
    <property type="entry name" value="HATPase_c"/>
    <property type="match status" value="1"/>
</dbReference>
<evidence type="ECO:0000256" key="2">
    <source>
        <dbReference type="ARBA" id="ARBA00012438"/>
    </source>
</evidence>
<dbReference type="AlphaFoldDB" id="A0A1H3S7Q3"/>
<dbReference type="InterPro" id="IPR036890">
    <property type="entry name" value="HATPase_C_sf"/>
</dbReference>
<gene>
    <name evidence="14" type="ORF">SAMN05216215_106144</name>
</gene>
<proteinExistence type="predicted"/>
<dbReference type="RefSeq" id="WP_093276296.1">
    <property type="nucleotide sequence ID" value="NZ_FNOK01000061.1"/>
</dbReference>
<dbReference type="InterPro" id="IPR011712">
    <property type="entry name" value="Sig_transdc_His_kin_sub3_dim/P"/>
</dbReference>
<keyword evidence="8" id="KW-0902">Two-component regulatory system</keyword>
<evidence type="ECO:0000256" key="4">
    <source>
        <dbReference type="ARBA" id="ARBA00022679"/>
    </source>
</evidence>
<keyword evidence="7" id="KW-0067">ATP-binding</keyword>
<dbReference type="GO" id="GO:0046983">
    <property type="term" value="F:protein dimerization activity"/>
    <property type="evidence" value="ECO:0007669"/>
    <property type="project" value="InterPro"/>
</dbReference>
<evidence type="ECO:0000313" key="14">
    <source>
        <dbReference type="EMBL" id="SDZ34123.1"/>
    </source>
</evidence>
<evidence type="ECO:0000256" key="1">
    <source>
        <dbReference type="ARBA" id="ARBA00000085"/>
    </source>
</evidence>
<dbReference type="Gene3D" id="1.20.5.1930">
    <property type="match status" value="1"/>
</dbReference>
<protein>
    <recommendedName>
        <fullName evidence="2">histidine kinase</fullName>
        <ecNumber evidence="2">2.7.13.3</ecNumber>
    </recommendedName>
</protein>
<dbReference type="GO" id="GO:0005524">
    <property type="term" value="F:ATP binding"/>
    <property type="evidence" value="ECO:0007669"/>
    <property type="project" value="UniProtKB-KW"/>
</dbReference>
<evidence type="ECO:0000259" key="12">
    <source>
        <dbReference type="Pfam" id="PF07730"/>
    </source>
</evidence>
<dbReference type="SUPFAM" id="SSF55874">
    <property type="entry name" value="ATPase domain of HSP90 chaperone/DNA topoisomerase II/histidine kinase"/>
    <property type="match status" value="1"/>
</dbReference>
<dbReference type="Pfam" id="PF23539">
    <property type="entry name" value="DUF7134"/>
    <property type="match status" value="1"/>
</dbReference>
<sequence length="386" mass="41242">MTDSRRWPLRGRAADAALALAVAAMVVGSGLVRFPTTFADFHLLDGLLIAAACAALLLRRRFPVPVALFTLVVCGFYYPLSTFDGPLVLAFAVALFTVAAEGHTAVAAVLAVAAMLLVGYGEMGSAQRHLDNTSTYLLAGWLVAAVAIGGLARNRRAYLREAEQRMLAAEREKDEEARRRASDERLRIARELHDVLGHHISLINVQAGAALHRLDADPGQAEPALVSIKQASKDALRDLRATLGVLRQVDEAAPTTPAPSLARIDALVEQAGGAGLAVRTELAGPVRPLPPEVDLAGYRIVQEALTNVTRHADARTACVAIRYSDHDVRVEIDDDGVGAAGRNTNRGNGIRGMEERAQALGGEFSAGQRPSGGFRVHARLPWRNDT</sequence>
<keyword evidence="3" id="KW-0597">Phosphoprotein</keyword>
<organism evidence="14 15">
    <name type="scientific">Saccharopolyspora shandongensis</name>
    <dbReference type="NCBI Taxonomy" id="418495"/>
    <lineage>
        <taxon>Bacteria</taxon>
        <taxon>Bacillati</taxon>
        <taxon>Actinomycetota</taxon>
        <taxon>Actinomycetes</taxon>
        <taxon>Pseudonocardiales</taxon>
        <taxon>Pseudonocardiaceae</taxon>
        <taxon>Saccharopolyspora</taxon>
    </lineage>
</organism>
<dbReference type="InterPro" id="IPR055558">
    <property type="entry name" value="DUF7134"/>
</dbReference>
<dbReference type="GO" id="GO:0000155">
    <property type="term" value="F:phosphorelay sensor kinase activity"/>
    <property type="evidence" value="ECO:0007669"/>
    <property type="project" value="InterPro"/>
</dbReference>
<evidence type="ECO:0000256" key="9">
    <source>
        <dbReference type="SAM" id="Coils"/>
    </source>
</evidence>
<evidence type="ECO:0000256" key="10">
    <source>
        <dbReference type="SAM" id="Phobius"/>
    </source>
</evidence>
<feature type="transmembrane region" description="Helical" evidence="10">
    <location>
        <begin position="132"/>
        <end position="152"/>
    </location>
</feature>
<feature type="domain" description="Histidine kinase/HSP90-like ATPase" evidence="11">
    <location>
        <begin position="298"/>
        <end position="382"/>
    </location>
</feature>
<feature type="transmembrane region" description="Helical" evidence="10">
    <location>
        <begin position="38"/>
        <end position="57"/>
    </location>
</feature>
<evidence type="ECO:0000313" key="15">
    <source>
        <dbReference type="Proteomes" id="UP000199529"/>
    </source>
</evidence>
<feature type="domain" description="Signal transduction histidine kinase subgroup 3 dimerisation and phosphoacceptor" evidence="12">
    <location>
        <begin position="184"/>
        <end position="250"/>
    </location>
</feature>
<keyword evidence="9" id="KW-0175">Coiled coil</keyword>
<keyword evidence="4" id="KW-0808">Transferase</keyword>
<comment type="catalytic activity">
    <reaction evidence="1">
        <text>ATP + protein L-histidine = ADP + protein N-phospho-L-histidine.</text>
        <dbReference type="EC" id="2.7.13.3"/>
    </reaction>
</comment>
<feature type="coiled-coil region" evidence="9">
    <location>
        <begin position="152"/>
        <end position="179"/>
    </location>
</feature>
<dbReference type="Proteomes" id="UP000199529">
    <property type="component" value="Unassembled WGS sequence"/>
</dbReference>
<dbReference type="STRING" id="418495.SAMN05216215_106144"/>
<feature type="transmembrane region" description="Helical" evidence="10">
    <location>
        <begin position="12"/>
        <end position="32"/>
    </location>
</feature>
<keyword evidence="5" id="KW-0547">Nucleotide-binding</keyword>
<evidence type="ECO:0000256" key="8">
    <source>
        <dbReference type="ARBA" id="ARBA00023012"/>
    </source>
</evidence>
<keyword evidence="10" id="KW-1133">Transmembrane helix</keyword>
<dbReference type="Gene3D" id="3.30.565.10">
    <property type="entry name" value="Histidine kinase-like ATPase, C-terminal domain"/>
    <property type="match status" value="1"/>
</dbReference>
<keyword evidence="6 14" id="KW-0418">Kinase</keyword>
<dbReference type="PANTHER" id="PTHR24421:SF10">
    <property type="entry name" value="NITRATE_NITRITE SENSOR PROTEIN NARQ"/>
    <property type="match status" value="1"/>
</dbReference>
<dbReference type="Pfam" id="PF07730">
    <property type="entry name" value="HisKA_3"/>
    <property type="match status" value="1"/>
</dbReference>
<evidence type="ECO:0000259" key="11">
    <source>
        <dbReference type="Pfam" id="PF02518"/>
    </source>
</evidence>
<evidence type="ECO:0000256" key="3">
    <source>
        <dbReference type="ARBA" id="ARBA00022553"/>
    </source>
</evidence>
<dbReference type="CDD" id="cd16917">
    <property type="entry name" value="HATPase_UhpB-NarQ-NarX-like"/>
    <property type="match status" value="1"/>
</dbReference>
<evidence type="ECO:0000256" key="5">
    <source>
        <dbReference type="ARBA" id="ARBA00022741"/>
    </source>
</evidence>
<accession>A0A1H3S7Q3</accession>
<feature type="transmembrane region" description="Helical" evidence="10">
    <location>
        <begin position="64"/>
        <end position="81"/>
    </location>
</feature>
<evidence type="ECO:0000259" key="13">
    <source>
        <dbReference type="Pfam" id="PF23539"/>
    </source>
</evidence>
<keyword evidence="10" id="KW-0472">Membrane</keyword>
<dbReference type="OrthoDB" id="227596at2"/>
<dbReference type="EC" id="2.7.13.3" evidence="2"/>
<name>A0A1H3S7Q3_9PSEU</name>
<dbReference type="PANTHER" id="PTHR24421">
    <property type="entry name" value="NITRATE/NITRITE SENSOR PROTEIN NARX-RELATED"/>
    <property type="match status" value="1"/>
</dbReference>
<feature type="transmembrane region" description="Helical" evidence="10">
    <location>
        <begin position="87"/>
        <end position="120"/>
    </location>
</feature>
<keyword evidence="10" id="KW-0812">Transmembrane</keyword>
<dbReference type="InterPro" id="IPR003594">
    <property type="entry name" value="HATPase_dom"/>
</dbReference>
<dbReference type="GO" id="GO:0016020">
    <property type="term" value="C:membrane"/>
    <property type="evidence" value="ECO:0007669"/>
    <property type="project" value="InterPro"/>
</dbReference>